<evidence type="ECO:0000313" key="2">
    <source>
        <dbReference type="Proteomes" id="UP000095472"/>
    </source>
</evidence>
<dbReference type="EMBL" id="CP182909">
    <property type="protein sequence ID" value="XPM66395.1"/>
    <property type="molecule type" value="Genomic_DNA"/>
</dbReference>
<reference evidence="1 2" key="1">
    <citation type="journal article" date="2016" name="Genome Announc.">
        <title>Draft Genome Sequence of the Thermotolerant Cyanobacterium Desertifilum sp. IPPAS B-1220.</title>
        <authorList>
            <person name="Mironov K.S."/>
            <person name="Sinetova M.A."/>
            <person name="Bolatkhan K."/>
            <person name="Zayadan B.K."/>
            <person name="Ustinova V.V."/>
            <person name="Kupriyanova E.V."/>
            <person name="Skrypnik A.N."/>
            <person name="Gogoleva N.E."/>
            <person name="Gogolev Y.V."/>
            <person name="Los D.A."/>
        </authorList>
    </citation>
    <scope>NUCLEOTIDE SEQUENCE [LARGE SCALE GENOMIC DNA]</scope>
    <source>
        <strain evidence="1 2">IPPAS B-1220</strain>
    </source>
</reference>
<proteinExistence type="predicted"/>
<accession>A0ACD5GZE9</accession>
<protein>
    <submittedName>
        <fullName evidence="1">Uncharacterized protein</fullName>
    </submittedName>
</protein>
<name>A0ACD5GZE9_9CYAN</name>
<organism evidence="1 2">
    <name type="scientific">Desertifilum tharense IPPAS B-1220</name>
    <dbReference type="NCBI Taxonomy" id="1781255"/>
    <lineage>
        <taxon>Bacteria</taxon>
        <taxon>Bacillati</taxon>
        <taxon>Cyanobacteriota</taxon>
        <taxon>Cyanophyceae</taxon>
        <taxon>Desertifilales</taxon>
        <taxon>Desertifilaceae</taxon>
        <taxon>Desertifilum</taxon>
    </lineage>
</organism>
<sequence>MGKKGVGGWGDGEMGGRRELGVRGWGRRGWGMGGWGGLTGFWLKTLQLIEYYLCGNCLMFNF</sequence>
<evidence type="ECO:0000313" key="1">
    <source>
        <dbReference type="EMBL" id="XPM66395.1"/>
    </source>
</evidence>
<gene>
    <name evidence="1" type="ORF">BH720_014310</name>
</gene>
<keyword evidence="2" id="KW-1185">Reference proteome</keyword>
<dbReference type="Proteomes" id="UP000095472">
    <property type="component" value="Chromosome"/>
</dbReference>